<keyword evidence="3" id="KW-1185">Reference proteome</keyword>
<protein>
    <submittedName>
        <fullName evidence="2">Uncharacterized protein</fullName>
    </submittedName>
</protein>
<feature type="transmembrane region" description="Helical" evidence="1">
    <location>
        <begin position="5"/>
        <end position="31"/>
    </location>
</feature>
<dbReference type="EMBL" id="CP003333">
    <property type="protein sequence ID" value="AFL69627.1"/>
    <property type="molecule type" value="Genomic_DNA"/>
</dbReference>
<name>I3Y0A3_SULBS</name>
<evidence type="ECO:0000313" key="3">
    <source>
        <dbReference type="Proteomes" id="UP000006176"/>
    </source>
</evidence>
<keyword evidence="1" id="KW-1133">Transmembrane helix</keyword>
<keyword evidence="1" id="KW-0812">Transmembrane</keyword>
<reference evidence="2 3" key="1">
    <citation type="submission" date="2012-06" db="EMBL/GenBank/DDBJ databases">
        <title>Complete sequence of Sulfurospirillum barnesii SES-3.</title>
        <authorList>
            <consortium name="US DOE Joint Genome Institute"/>
            <person name="Lucas S."/>
            <person name="Han J."/>
            <person name="Lapidus A."/>
            <person name="Cheng J.-F."/>
            <person name="Goodwin L."/>
            <person name="Pitluck S."/>
            <person name="Peters L."/>
            <person name="Ovchinnikova G."/>
            <person name="Lu M."/>
            <person name="Detter J.C."/>
            <person name="Han C."/>
            <person name="Tapia R."/>
            <person name="Land M."/>
            <person name="Hauser L."/>
            <person name="Kyrpides N."/>
            <person name="Ivanova N."/>
            <person name="Pagani I."/>
            <person name="Stolz J."/>
            <person name="Arkin A."/>
            <person name="Dehal P."/>
            <person name="Oremland R."/>
            <person name="Saltikov C."/>
            <person name="Basu P."/>
            <person name="Hollibaugh J."/>
            <person name="Newman D."/>
            <person name="Stolyar S."/>
            <person name="Hazen T."/>
            <person name="Woyke T."/>
        </authorList>
    </citation>
    <scope>NUCLEOTIDE SEQUENCE [LARGE SCALE GENOMIC DNA]</scope>
    <source>
        <strain evidence="3">ATCC 700032 / DSM 10660 / SES-3</strain>
    </source>
</reference>
<feature type="transmembrane region" description="Helical" evidence="1">
    <location>
        <begin position="43"/>
        <end position="63"/>
    </location>
</feature>
<dbReference type="KEGG" id="sba:Sulba_2358"/>
<keyword evidence="1" id="KW-0472">Membrane</keyword>
<evidence type="ECO:0000256" key="1">
    <source>
        <dbReference type="SAM" id="Phobius"/>
    </source>
</evidence>
<proteinExistence type="predicted"/>
<sequence length="87" mass="9956">MLYVILIFCIALRFPLCFTIIFSFFGAYMGYIGAIELGISSEFFKLFLGLLGFLLAGYIAPSIQKKYLKISREYPFTFTTQPVIPFN</sequence>
<dbReference type="HOGENOM" id="CLU_2482133_0_0_7"/>
<dbReference type="Proteomes" id="UP000006176">
    <property type="component" value="Chromosome"/>
</dbReference>
<gene>
    <name evidence="2" type="ordered locus">Sulba_2358</name>
</gene>
<evidence type="ECO:0000313" key="2">
    <source>
        <dbReference type="EMBL" id="AFL69627.1"/>
    </source>
</evidence>
<organism evidence="2 3">
    <name type="scientific">Sulfurospirillum barnesii (strain ATCC 700032 / DSM 10660 / SES-3)</name>
    <dbReference type="NCBI Taxonomy" id="760154"/>
    <lineage>
        <taxon>Bacteria</taxon>
        <taxon>Pseudomonadati</taxon>
        <taxon>Campylobacterota</taxon>
        <taxon>Epsilonproteobacteria</taxon>
        <taxon>Campylobacterales</taxon>
        <taxon>Sulfurospirillaceae</taxon>
        <taxon>Sulfurospirillum</taxon>
    </lineage>
</organism>
<dbReference type="STRING" id="760154.Sulba_2358"/>
<dbReference type="AlphaFoldDB" id="I3Y0A3"/>
<accession>I3Y0A3</accession>